<evidence type="ECO:0000256" key="3">
    <source>
        <dbReference type="SAM" id="Phobius"/>
    </source>
</evidence>
<keyword evidence="3" id="KW-0812">Transmembrane</keyword>
<reference evidence="5 6" key="1">
    <citation type="submission" date="2023-07" db="EMBL/GenBank/DDBJ databases">
        <title>Novel species of Thermanaerothrix with wide hydrolytic capabilities.</title>
        <authorList>
            <person name="Zayulina K.S."/>
            <person name="Podosokorskaya O.A."/>
            <person name="Elcheninov A.G."/>
        </authorList>
    </citation>
    <scope>NUCLEOTIDE SEQUENCE [LARGE SCALE GENOMIC DNA]</scope>
    <source>
        <strain evidence="5 6">4228-RoL</strain>
    </source>
</reference>
<protein>
    <submittedName>
        <fullName evidence="5">Helix-hairpin-helix domain-containing protein</fullName>
    </submittedName>
</protein>
<dbReference type="Gene3D" id="1.10.150.320">
    <property type="entry name" value="Photosystem II 12 kDa extrinsic protein"/>
    <property type="match status" value="1"/>
</dbReference>
<keyword evidence="3" id="KW-0472">Membrane</keyword>
<dbReference type="PANTHER" id="PTHR21180:SF32">
    <property type="entry name" value="ENDONUCLEASE_EXONUCLEASE_PHOSPHATASE FAMILY DOMAIN-CONTAINING PROTEIN 1"/>
    <property type="match status" value="1"/>
</dbReference>
<feature type="compositionally biased region" description="Low complexity" evidence="2">
    <location>
        <begin position="148"/>
        <end position="167"/>
    </location>
</feature>
<evidence type="ECO:0000256" key="2">
    <source>
        <dbReference type="SAM" id="MobiDB-lite"/>
    </source>
</evidence>
<evidence type="ECO:0000313" key="6">
    <source>
        <dbReference type="Proteomes" id="UP001254165"/>
    </source>
</evidence>
<evidence type="ECO:0000256" key="1">
    <source>
        <dbReference type="SAM" id="Coils"/>
    </source>
</evidence>
<dbReference type="SMART" id="SM00278">
    <property type="entry name" value="HhH1"/>
    <property type="match status" value="2"/>
</dbReference>
<dbReference type="EMBL" id="JAUHMF010000001">
    <property type="protein sequence ID" value="MDT8897995.1"/>
    <property type="molecule type" value="Genomic_DNA"/>
</dbReference>
<dbReference type="Proteomes" id="UP001254165">
    <property type="component" value="Unassembled WGS sequence"/>
</dbReference>
<feature type="domain" description="Helix-hairpin-helix DNA-binding motif class 1" evidence="4">
    <location>
        <begin position="19"/>
        <end position="38"/>
    </location>
</feature>
<dbReference type="InterPro" id="IPR051675">
    <property type="entry name" value="Endo/Exo/Phosphatase_dom_1"/>
</dbReference>
<evidence type="ECO:0000259" key="4">
    <source>
        <dbReference type="SMART" id="SM00278"/>
    </source>
</evidence>
<accession>A0ABU3NMC0</accession>
<feature type="region of interest" description="Disordered" evidence="2">
    <location>
        <begin position="79"/>
        <end position="172"/>
    </location>
</feature>
<keyword evidence="3" id="KW-1133">Transmembrane helix</keyword>
<feature type="compositionally biased region" description="Low complexity" evidence="2">
    <location>
        <begin position="117"/>
        <end position="130"/>
    </location>
</feature>
<keyword evidence="1" id="KW-0175">Coiled coil</keyword>
<sequence>MSDEPKSFEPLDLNRAPFDALVRLPGIGPELAQRIIEARPFSAPDDLVRVSGIGPVLLERLRPYLTVSTAAPVVSDLQEVSATTDEPEEPGVENPVEVLTPATAPPGIAGGGEEASGEPSPEPEILPSSSQVSPLPAAQEAVSPVDATEAGSSTPPETPETSAAPEAVTSTPAPLSAEKLLTRREVITWVVVSNLVTLFLAVVLALLFLGLINGTLRYTSLAQFRQFRAEVTLLSERVDRLERNLETMTARVQALEGLSARVAGLESQTSELSNALEQAREDIQAVQTLVKGFDQRLSTVEAASARFERFLSGLRQLLLETSTGTEEAP</sequence>
<feature type="transmembrane region" description="Helical" evidence="3">
    <location>
        <begin position="186"/>
        <end position="212"/>
    </location>
</feature>
<dbReference type="RefSeq" id="WP_315624642.1">
    <property type="nucleotide sequence ID" value="NZ_JAUHMF010000001.1"/>
</dbReference>
<name>A0ABU3NMC0_9CHLR</name>
<feature type="compositionally biased region" description="Low complexity" evidence="2">
    <location>
        <begin position="92"/>
        <end position="107"/>
    </location>
</feature>
<feature type="domain" description="Helix-hairpin-helix DNA-binding motif class 1" evidence="4">
    <location>
        <begin position="45"/>
        <end position="64"/>
    </location>
</feature>
<comment type="caution">
    <text evidence="5">The sequence shown here is derived from an EMBL/GenBank/DDBJ whole genome shotgun (WGS) entry which is preliminary data.</text>
</comment>
<keyword evidence="6" id="KW-1185">Reference proteome</keyword>
<organism evidence="5 6">
    <name type="scientific">Thermanaerothrix solaris</name>
    <dbReference type="NCBI Taxonomy" id="3058434"/>
    <lineage>
        <taxon>Bacteria</taxon>
        <taxon>Bacillati</taxon>
        <taxon>Chloroflexota</taxon>
        <taxon>Anaerolineae</taxon>
        <taxon>Anaerolineales</taxon>
        <taxon>Anaerolineaceae</taxon>
        <taxon>Thermanaerothrix</taxon>
    </lineage>
</organism>
<dbReference type="PANTHER" id="PTHR21180">
    <property type="entry name" value="ENDONUCLEASE/EXONUCLEASE/PHOSPHATASE FAMILY DOMAIN-CONTAINING PROTEIN 1"/>
    <property type="match status" value="1"/>
</dbReference>
<evidence type="ECO:0000313" key="5">
    <source>
        <dbReference type="EMBL" id="MDT8897995.1"/>
    </source>
</evidence>
<dbReference type="SUPFAM" id="SSF81585">
    <property type="entry name" value="PsbU/PolX domain-like"/>
    <property type="match status" value="1"/>
</dbReference>
<dbReference type="Pfam" id="PF12836">
    <property type="entry name" value="HHH_3"/>
    <property type="match status" value="1"/>
</dbReference>
<feature type="coiled-coil region" evidence="1">
    <location>
        <begin position="224"/>
        <end position="296"/>
    </location>
</feature>
<dbReference type="InterPro" id="IPR003583">
    <property type="entry name" value="Hlx-hairpin-Hlx_DNA-bd_motif"/>
</dbReference>
<proteinExistence type="predicted"/>
<dbReference type="Gene3D" id="1.20.5.340">
    <property type="match status" value="1"/>
</dbReference>
<gene>
    <name evidence="5" type="ORF">QYE77_06910</name>
</gene>